<evidence type="ECO:0000313" key="2">
    <source>
        <dbReference type="Proteomes" id="UP000192042"/>
    </source>
</evidence>
<proteinExistence type="predicted"/>
<dbReference type="OrthoDB" id="163245at2"/>
<dbReference type="InterPro" id="IPR007463">
    <property type="entry name" value="DUF507"/>
</dbReference>
<reference evidence="1 2" key="1">
    <citation type="submission" date="2017-03" db="EMBL/GenBank/DDBJ databases">
        <authorList>
            <person name="Afonso C.L."/>
            <person name="Miller P.J."/>
            <person name="Scott M.A."/>
            <person name="Spackman E."/>
            <person name="Goraichik I."/>
            <person name="Dimitrov K.M."/>
            <person name="Suarez D.L."/>
            <person name="Swayne D.E."/>
        </authorList>
    </citation>
    <scope>NUCLEOTIDE SEQUENCE [LARGE SCALE GENOMIC DNA]</scope>
    <source>
        <strain evidence="1">Genome sequencing of Nitrospira japonica strain NJ11</strain>
    </source>
</reference>
<name>A0A1W1I734_9BACT</name>
<organism evidence="1 2">
    <name type="scientific">Nitrospira japonica</name>
    <dbReference type="NCBI Taxonomy" id="1325564"/>
    <lineage>
        <taxon>Bacteria</taxon>
        <taxon>Pseudomonadati</taxon>
        <taxon>Nitrospirota</taxon>
        <taxon>Nitrospiria</taxon>
        <taxon>Nitrospirales</taxon>
        <taxon>Nitrospiraceae</taxon>
        <taxon>Nitrospira</taxon>
    </lineage>
</organism>
<dbReference type="EMBL" id="LT828648">
    <property type="protein sequence ID" value="SLM48832.1"/>
    <property type="molecule type" value="Genomic_DNA"/>
</dbReference>
<evidence type="ECO:0008006" key="3">
    <source>
        <dbReference type="Google" id="ProtNLM"/>
    </source>
</evidence>
<dbReference type="Pfam" id="PF04368">
    <property type="entry name" value="DUF507"/>
    <property type="match status" value="1"/>
</dbReference>
<evidence type="ECO:0000313" key="1">
    <source>
        <dbReference type="EMBL" id="SLM48832.1"/>
    </source>
</evidence>
<sequence length="93" mass="10926">MRLSKERIRHMAEALAVRLETEGDVTLNAPRKSFAQALETVITDELSIEDRLNTEVRQMLKAHEQEIERGRVDYQKMFMMLKQKLARERGLIL</sequence>
<accession>A0A1W1I734</accession>
<dbReference type="AlphaFoldDB" id="A0A1W1I734"/>
<gene>
    <name evidence="1" type="ORF">NSJP_2665</name>
</gene>
<keyword evidence="2" id="KW-1185">Reference proteome</keyword>
<dbReference type="STRING" id="1325564.NSJP_2665"/>
<dbReference type="Proteomes" id="UP000192042">
    <property type="component" value="Chromosome I"/>
</dbReference>
<dbReference type="RefSeq" id="WP_080887162.1">
    <property type="nucleotide sequence ID" value="NZ_LT828648.1"/>
</dbReference>
<protein>
    <recommendedName>
        <fullName evidence="3">DUF507 domain-containing protein</fullName>
    </recommendedName>
</protein>
<dbReference type="KEGG" id="nja:NSJP_2665"/>